<dbReference type="PANTHER" id="PTHR32552:SF81">
    <property type="entry name" value="TONB-DEPENDENT OUTER MEMBRANE RECEPTOR"/>
    <property type="match status" value="1"/>
</dbReference>
<dbReference type="InterPro" id="IPR000531">
    <property type="entry name" value="Beta-barrel_TonB"/>
</dbReference>
<feature type="compositionally biased region" description="Polar residues" evidence="11">
    <location>
        <begin position="364"/>
        <end position="378"/>
    </location>
</feature>
<dbReference type="GO" id="GO:0009279">
    <property type="term" value="C:cell outer membrane"/>
    <property type="evidence" value="ECO:0007669"/>
    <property type="project" value="UniProtKB-SubCell"/>
</dbReference>
<comment type="subcellular location">
    <subcellularLocation>
        <location evidence="1">Cell outer membrane</location>
        <topology evidence="1">Multi-pass membrane protein</topology>
    </subcellularLocation>
</comment>
<dbReference type="RefSeq" id="WP_008293985.1">
    <property type="nucleotide sequence ID" value="NZ_CM002299.1"/>
</dbReference>
<evidence type="ECO:0000256" key="11">
    <source>
        <dbReference type="SAM" id="MobiDB-lite"/>
    </source>
</evidence>
<evidence type="ECO:0000256" key="8">
    <source>
        <dbReference type="ARBA" id="ARBA00023077"/>
    </source>
</evidence>
<dbReference type="Pfam" id="PF00593">
    <property type="entry name" value="TonB_dep_Rec_b-barrel"/>
    <property type="match status" value="1"/>
</dbReference>
<evidence type="ECO:0000256" key="7">
    <source>
        <dbReference type="ARBA" id="ARBA00023065"/>
    </source>
</evidence>
<keyword evidence="10" id="KW-0998">Cell outer membrane</keyword>
<sequence>MGGHTVTSITGYAAYDYRDICDCDFAAVPLLQVDATEDYEQFSQEIRLTSPGGEKFDYIVGLYYHQSDLDYRSVEGFGTSLAAPLLGAPESITPNLTRDYSMQQDQDMWAVFGSGTYSFTDATRLKVGVRYFDESKEASHTLDTSFTGGWDYSAAIGLPAGTASYGSTAAEYDRFLSEFAGTPFTAISEGILNGLLGTFEHNIQNRKRSETDVNWEVTLQQDLNQDAMVYGTISTGSKGGGFDARFLRTNDSPFFEYEEESATNYEVGIKSSLLDGMMTFNATAFFTTVEDYQVSIFDGATAFFVQNAAEVESKGVEVDLKWAPTDGLIVSFAGTYLQAEYSDFKNAPCWTPSASDPDRGDCQNAGTPNASRDATGSANTYSPEWAYNLNVDYRRPVTDMLEARGIVNINYSDDFFIAADLDPIYGFQPAYTTIDLRLSLGAQDGMWDVAFVGKNLTDELISGNNDDQPLVNGQGFAQTNRLRSYALQATYRF</sequence>
<evidence type="ECO:0000256" key="10">
    <source>
        <dbReference type="ARBA" id="ARBA00023237"/>
    </source>
</evidence>
<keyword evidence="14" id="KW-1185">Reference proteome</keyword>
<reference evidence="13 14" key="1">
    <citation type="journal article" date="2007" name="Proc. Natl. Acad. Sci. U.S.A.">
        <title>Characterization of a marine gammaproteobacterium capable of aerobic anoxygenic photosynthesis.</title>
        <authorList>
            <person name="Fuchs B.M."/>
            <person name="Spring S."/>
            <person name="Teeling H."/>
            <person name="Quast C."/>
            <person name="Wulf J."/>
            <person name="Schattenhofer M."/>
            <person name="Yan S."/>
            <person name="Ferriera S."/>
            <person name="Johnson J."/>
            <person name="Glockner F.O."/>
            <person name="Amann R."/>
        </authorList>
    </citation>
    <scope>NUCLEOTIDE SEQUENCE [LARGE SCALE GENOMIC DNA]</scope>
    <source>
        <strain evidence="13">KT71</strain>
    </source>
</reference>
<evidence type="ECO:0000256" key="2">
    <source>
        <dbReference type="ARBA" id="ARBA00022448"/>
    </source>
</evidence>
<gene>
    <name evidence="13" type="ORF">KT71_07799</name>
</gene>
<dbReference type="PANTHER" id="PTHR32552">
    <property type="entry name" value="FERRICHROME IRON RECEPTOR-RELATED"/>
    <property type="match status" value="1"/>
</dbReference>
<dbReference type="eggNOG" id="COG4771">
    <property type="taxonomic scope" value="Bacteria"/>
</dbReference>
<keyword evidence="7" id="KW-0406">Ion transport</keyword>
<organism evidence="13 14">
    <name type="scientific">Congregibacter litoralis KT71</name>
    <dbReference type="NCBI Taxonomy" id="314285"/>
    <lineage>
        <taxon>Bacteria</taxon>
        <taxon>Pseudomonadati</taxon>
        <taxon>Pseudomonadota</taxon>
        <taxon>Gammaproteobacteria</taxon>
        <taxon>Cellvibrionales</taxon>
        <taxon>Halieaceae</taxon>
        <taxon>Congregibacter</taxon>
    </lineage>
</organism>
<feature type="region of interest" description="Disordered" evidence="11">
    <location>
        <begin position="352"/>
        <end position="378"/>
    </location>
</feature>
<feature type="domain" description="TonB-dependent receptor-like beta-barrel" evidence="12">
    <location>
        <begin position="36"/>
        <end position="456"/>
    </location>
</feature>
<dbReference type="GO" id="GO:0006826">
    <property type="term" value="P:iron ion transport"/>
    <property type="evidence" value="ECO:0007669"/>
    <property type="project" value="UniProtKB-KW"/>
</dbReference>
<accession>A4A9U9</accession>
<dbReference type="SUPFAM" id="SSF56935">
    <property type="entry name" value="Porins"/>
    <property type="match status" value="1"/>
</dbReference>
<dbReference type="STRING" id="314285.KT71_07799"/>
<evidence type="ECO:0000256" key="6">
    <source>
        <dbReference type="ARBA" id="ARBA00023004"/>
    </source>
</evidence>
<dbReference type="EMBL" id="AAOA02000004">
    <property type="protein sequence ID" value="EAQ97266.1"/>
    <property type="molecule type" value="Genomic_DNA"/>
</dbReference>
<comment type="caution">
    <text evidence="13">The sequence shown here is derived from an EMBL/GenBank/DDBJ whole genome shotgun (WGS) entry which is preliminary data.</text>
</comment>
<protein>
    <submittedName>
        <fullName evidence="13">Outer membrane receptor protein, mostly Fe transport</fullName>
    </submittedName>
</protein>
<keyword evidence="8" id="KW-0798">TonB box</keyword>
<keyword evidence="3" id="KW-1134">Transmembrane beta strand</keyword>
<evidence type="ECO:0000256" key="5">
    <source>
        <dbReference type="ARBA" id="ARBA00022692"/>
    </source>
</evidence>
<dbReference type="InterPro" id="IPR039426">
    <property type="entry name" value="TonB-dep_rcpt-like"/>
</dbReference>
<keyword evidence="6" id="KW-0408">Iron</keyword>
<evidence type="ECO:0000313" key="13">
    <source>
        <dbReference type="EMBL" id="EAQ97266.1"/>
    </source>
</evidence>
<reference evidence="13 14" key="2">
    <citation type="journal article" date="2009" name="PLoS ONE">
        <title>The photosynthetic apparatus and its regulation in the aerobic gammaproteobacterium Congregibacter litoralis gen. nov., sp. nov.</title>
        <authorList>
            <person name="Spring S."/>
            <person name="Lunsdorf H."/>
            <person name="Fuchs B.M."/>
            <person name="Tindall B.J."/>
        </authorList>
    </citation>
    <scope>NUCLEOTIDE SEQUENCE [LARGE SCALE GENOMIC DNA]</scope>
    <source>
        <strain evidence="13">KT71</strain>
    </source>
</reference>
<dbReference type="Proteomes" id="UP000019205">
    <property type="component" value="Chromosome"/>
</dbReference>
<dbReference type="HOGENOM" id="CLU_552880_0_0_6"/>
<keyword evidence="5" id="KW-0812">Transmembrane</keyword>
<dbReference type="Gene3D" id="2.40.170.20">
    <property type="entry name" value="TonB-dependent receptor, beta-barrel domain"/>
    <property type="match status" value="1"/>
</dbReference>
<evidence type="ECO:0000256" key="4">
    <source>
        <dbReference type="ARBA" id="ARBA00022496"/>
    </source>
</evidence>
<evidence type="ECO:0000259" key="12">
    <source>
        <dbReference type="Pfam" id="PF00593"/>
    </source>
</evidence>
<dbReference type="AlphaFoldDB" id="A4A9U9"/>
<evidence type="ECO:0000256" key="3">
    <source>
        <dbReference type="ARBA" id="ARBA00022452"/>
    </source>
</evidence>
<evidence type="ECO:0000313" key="14">
    <source>
        <dbReference type="Proteomes" id="UP000019205"/>
    </source>
</evidence>
<dbReference type="InterPro" id="IPR036942">
    <property type="entry name" value="Beta-barrel_TonB_sf"/>
</dbReference>
<keyword evidence="4" id="KW-0410">Iron transport</keyword>
<evidence type="ECO:0000256" key="9">
    <source>
        <dbReference type="ARBA" id="ARBA00023136"/>
    </source>
</evidence>
<name>A4A9U9_9GAMM</name>
<proteinExistence type="predicted"/>
<keyword evidence="9" id="KW-0472">Membrane</keyword>
<keyword evidence="13" id="KW-0675">Receptor</keyword>
<evidence type="ECO:0000256" key="1">
    <source>
        <dbReference type="ARBA" id="ARBA00004571"/>
    </source>
</evidence>
<keyword evidence="2" id="KW-0813">Transport</keyword>